<keyword evidence="3" id="KW-1185">Reference proteome</keyword>
<dbReference type="EC" id="3.1.13.-" evidence="2"/>
<dbReference type="Pfam" id="PF14223">
    <property type="entry name" value="Retrotran_gag_2"/>
    <property type="match status" value="1"/>
</dbReference>
<proteinExistence type="predicted"/>
<protein>
    <submittedName>
        <fullName evidence="2">Retrovirus-related Pol polyprotein from transposon TNT 1-94</fullName>
        <ecNumber evidence="2">3.1.13.-</ecNumber>
    </submittedName>
</protein>
<dbReference type="AlphaFoldDB" id="A0A2I0BHD0"/>
<name>A0A2I0BHD0_9ASPA</name>
<accession>A0A2I0BHD0</accession>
<evidence type="ECO:0000313" key="3">
    <source>
        <dbReference type="Proteomes" id="UP000236161"/>
    </source>
</evidence>
<dbReference type="Proteomes" id="UP000236161">
    <property type="component" value="Unassembled WGS sequence"/>
</dbReference>
<feature type="region of interest" description="Disordered" evidence="1">
    <location>
        <begin position="57"/>
        <end position="85"/>
    </location>
</feature>
<gene>
    <name evidence="2" type="ORF">AXF42_Ash004698</name>
</gene>
<evidence type="ECO:0000256" key="1">
    <source>
        <dbReference type="SAM" id="MobiDB-lite"/>
    </source>
</evidence>
<dbReference type="OrthoDB" id="995288at2759"/>
<feature type="compositionally biased region" description="Polar residues" evidence="1">
    <location>
        <begin position="57"/>
        <end position="71"/>
    </location>
</feature>
<organism evidence="2 3">
    <name type="scientific">Apostasia shenzhenica</name>
    <dbReference type="NCBI Taxonomy" id="1088818"/>
    <lineage>
        <taxon>Eukaryota</taxon>
        <taxon>Viridiplantae</taxon>
        <taxon>Streptophyta</taxon>
        <taxon>Embryophyta</taxon>
        <taxon>Tracheophyta</taxon>
        <taxon>Spermatophyta</taxon>
        <taxon>Magnoliopsida</taxon>
        <taxon>Liliopsida</taxon>
        <taxon>Asparagales</taxon>
        <taxon>Orchidaceae</taxon>
        <taxon>Apostasioideae</taxon>
        <taxon>Apostasia</taxon>
    </lineage>
</organism>
<evidence type="ECO:0000313" key="2">
    <source>
        <dbReference type="EMBL" id="PKA67206.1"/>
    </source>
</evidence>
<reference evidence="2 3" key="1">
    <citation type="journal article" date="2017" name="Nature">
        <title>The Apostasia genome and the evolution of orchids.</title>
        <authorList>
            <person name="Zhang G.Q."/>
            <person name="Liu K.W."/>
            <person name="Li Z."/>
            <person name="Lohaus R."/>
            <person name="Hsiao Y.Y."/>
            <person name="Niu S.C."/>
            <person name="Wang J.Y."/>
            <person name="Lin Y.C."/>
            <person name="Xu Q."/>
            <person name="Chen L.J."/>
            <person name="Yoshida K."/>
            <person name="Fujiwara S."/>
            <person name="Wang Z.W."/>
            <person name="Zhang Y.Q."/>
            <person name="Mitsuda N."/>
            <person name="Wang M."/>
            <person name="Liu G.H."/>
            <person name="Pecoraro L."/>
            <person name="Huang H.X."/>
            <person name="Xiao X.J."/>
            <person name="Lin M."/>
            <person name="Wu X.Y."/>
            <person name="Wu W.L."/>
            <person name="Chen Y.Y."/>
            <person name="Chang S.B."/>
            <person name="Sakamoto S."/>
            <person name="Ohme-Takagi M."/>
            <person name="Yagi M."/>
            <person name="Zeng S.J."/>
            <person name="Shen C.Y."/>
            <person name="Yeh C.M."/>
            <person name="Luo Y.B."/>
            <person name="Tsai W.C."/>
            <person name="Van de Peer Y."/>
            <person name="Liu Z.J."/>
        </authorList>
    </citation>
    <scope>NUCLEOTIDE SEQUENCE [LARGE SCALE GENOMIC DNA]</scope>
    <source>
        <strain evidence="3">cv. Shenzhen</strain>
        <tissue evidence="2">Stem</tissue>
    </source>
</reference>
<sequence>MISQLRSIDIKLEEDDEALLLLSSLPKSYDHLITTILYGKDTLKMEKVNATLFSNEVRNKQSTGESSTVKTNQDRGRSNSNLFYT</sequence>
<dbReference type="GO" id="GO:0016787">
    <property type="term" value="F:hydrolase activity"/>
    <property type="evidence" value="ECO:0007669"/>
    <property type="project" value="UniProtKB-KW"/>
</dbReference>
<keyword evidence="2" id="KW-0378">Hydrolase</keyword>
<dbReference type="EMBL" id="KZ451883">
    <property type="protein sequence ID" value="PKA67206.1"/>
    <property type="molecule type" value="Genomic_DNA"/>
</dbReference>